<dbReference type="InterPro" id="IPR001245">
    <property type="entry name" value="Ser-Thr/Tyr_kinase_cat_dom"/>
</dbReference>
<protein>
    <submittedName>
        <fullName evidence="5">Probable LRR receptor-like serine/threonine-protein kinase At2g23950</fullName>
    </submittedName>
</protein>
<dbReference type="InterPro" id="IPR051564">
    <property type="entry name" value="LRR_receptor-like_kinase"/>
</dbReference>
<feature type="signal peptide" evidence="2">
    <location>
        <begin position="1"/>
        <end position="24"/>
    </location>
</feature>
<accession>A0A8B7CV26</accession>
<evidence type="ECO:0000313" key="4">
    <source>
        <dbReference type="Proteomes" id="UP000228380"/>
    </source>
</evidence>
<organism evidence="4 5">
    <name type="scientific">Phoenix dactylifera</name>
    <name type="common">Date palm</name>
    <dbReference type="NCBI Taxonomy" id="42345"/>
    <lineage>
        <taxon>Eukaryota</taxon>
        <taxon>Viridiplantae</taxon>
        <taxon>Streptophyta</taxon>
        <taxon>Embryophyta</taxon>
        <taxon>Tracheophyta</taxon>
        <taxon>Spermatophyta</taxon>
        <taxon>Magnoliopsida</taxon>
        <taxon>Liliopsida</taxon>
        <taxon>Arecaceae</taxon>
        <taxon>Coryphoideae</taxon>
        <taxon>Phoeniceae</taxon>
        <taxon>Phoenix</taxon>
    </lineage>
</organism>
<evidence type="ECO:0000256" key="1">
    <source>
        <dbReference type="SAM" id="Phobius"/>
    </source>
</evidence>
<proteinExistence type="predicted"/>
<name>A0A8B7CV26_PHODC</name>
<dbReference type="GeneID" id="103719634"/>
<dbReference type="InterPro" id="IPR011009">
    <property type="entry name" value="Kinase-like_dom_sf"/>
</dbReference>
<keyword evidence="1" id="KW-1133">Transmembrane helix</keyword>
<feature type="transmembrane region" description="Helical" evidence="1">
    <location>
        <begin position="215"/>
        <end position="238"/>
    </location>
</feature>
<dbReference type="PANTHER" id="PTHR48055">
    <property type="entry name" value="LEUCINE-RICH REPEAT RECEPTOR PROTEIN KINASE EMS1"/>
    <property type="match status" value="1"/>
</dbReference>
<dbReference type="GO" id="GO:0004713">
    <property type="term" value="F:protein tyrosine kinase activity"/>
    <property type="evidence" value="ECO:0007669"/>
    <property type="project" value="InterPro"/>
</dbReference>
<feature type="domain" description="Protein kinase" evidence="3">
    <location>
        <begin position="266"/>
        <end position="508"/>
    </location>
</feature>
<dbReference type="Proteomes" id="UP000228380">
    <property type="component" value="Chromosome 9"/>
</dbReference>
<dbReference type="InterPro" id="IPR000719">
    <property type="entry name" value="Prot_kinase_dom"/>
</dbReference>
<dbReference type="PANTHER" id="PTHR48055:SF57">
    <property type="entry name" value="PROTEIN KINASE DOMAIN-CONTAINING PROTEIN"/>
    <property type="match status" value="1"/>
</dbReference>
<dbReference type="AlphaFoldDB" id="A0A8B7CV26"/>
<dbReference type="RefSeq" id="XP_008807193.3">
    <property type="nucleotide sequence ID" value="XM_008808971.4"/>
</dbReference>
<evidence type="ECO:0000313" key="5">
    <source>
        <dbReference type="RefSeq" id="XP_008807193.3"/>
    </source>
</evidence>
<dbReference type="Gene3D" id="3.30.200.20">
    <property type="entry name" value="Phosphorylase Kinase, domain 1"/>
    <property type="match status" value="1"/>
</dbReference>
<evidence type="ECO:0000256" key="2">
    <source>
        <dbReference type="SAM" id="SignalP"/>
    </source>
</evidence>
<gene>
    <name evidence="5" type="primary">LOC103719634</name>
</gene>
<dbReference type="GO" id="GO:0005524">
    <property type="term" value="F:ATP binding"/>
    <property type="evidence" value="ECO:0007669"/>
    <property type="project" value="InterPro"/>
</dbReference>
<evidence type="ECO:0000259" key="3">
    <source>
        <dbReference type="PROSITE" id="PS50011"/>
    </source>
</evidence>
<dbReference type="InterPro" id="IPR032675">
    <property type="entry name" value="LRR_dom_sf"/>
</dbReference>
<keyword evidence="1" id="KW-0812">Transmembrane</keyword>
<dbReference type="PROSITE" id="PS50011">
    <property type="entry name" value="PROTEIN_KINASE_DOM"/>
    <property type="match status" value="1"/>
</dbReference>
<sequence length="508" mass="57476">MAPTSLIPLALSFLLSVSINPTLPSSLINELNQPPPPDFPAIVSNNCLKDPSLRYCNSAATDITNIYKSTVVARHLCTASNNSDCNLSFAKIDLRSRPKVSPLYLSFAFFWKYCPLSVLSIDLSNNSLDGPFPSDVLQCTQIHSLDISLNKLDGTLPLENFTLLSNLSFLNLSYNHFSEGNIEGIAFFERFNSSSFLHSGLFPGDHHYGFRVTTAILLLIGVLVSVVSVVGCFGWVFVRRPDLLPSFLRRSQKFTLAMLKKSTDGFSEDNLVRRGERGEIYKGRLRGGLEVEIKVQRGRISVESRRAFDEECRVLVQLRHKNLVKVLGWCNQRELRAVVMERMWVCSVEGWLLGSPPWKQRLKVSMGVVEAMCYLQEQRPSVGYDLRTRNVMLTEDNEPLILKFKVLDQNTESTNIYKFGLFLLELVTNKRPHEAFERGEMGLIDWVSMHYPGHEKKVIDEKMKLTSTTYKQIKHTIDIGLACTDLSAGHLPTISHIYSTLRKVVHLL</sequence>
<dbReference type="KEGG" id="pda:103719634"/>
<dbReference type="SUPFAM" id="SSF52058">
    <property type="entry name" value="L domain-like"/>
    <property type="match status" value="1"/>
</dbReference>
<dbReference type="SMART" id="SM00219">
    <property type="entry name" value="TyrKc"/>
    <property type="match status" value="1"/>
</dbReference>
<reference evidence="4" key="1">
    <citation type="journal article" date="2019" name="Nat. Commun.">
        <title>Genome-wide association mapping of date palm fruit traits.</title>
        <authorList>
            <person name="Hazzouri K.M."/>
            <person name="Gros-Balthazard M."/>
            <person name="Flowers J.M."/>
            <person name="Copetti D."/>
            <person name="Lemansour A."/>
            <person name="Lebrun M."/>
            <person name="Masmoudi K."/>
            <person name="Ferrand S."/>
            <person name="Dhar M.I."/>
            <person name="Fresquez Z.A."/>
            <person name="Rosas U."/>
            <person name="Zhang J."/>
            <person name="Talag J."/>
            <person name="Lee S."/>
            <person name="Kudrna D."/>
            <person name="Powell R.F."/>
            <person name="Leitch I.J."/>
            <person name="Krueger R.R."/>
            <person name="Wing R.A."/>
            <person name="Amiri K.M.A."/>
            <person name="Purugganan M.D."/>
        </authorList>
    </citation>
    <scope>NUCLEOTIDE SEQUENCE [LARGE SCALE GENOMIC DNA]</scope>
    <source>
        <strain evidence="4">cv. Khalas</strain>
    </source>
</reference>
<dbReference type="GO" id="GO:0016020">
    <property type="term" value="C:membrane"/>
    <property type="evidence" value="ECO:0007669"/>
    <property type="project" value="TreeGrafter"/>
</dbReference>
<keyword evidence="1" id="KW-0472">Membrane</keyword>
<keyword evidence="4" id="KW-1185">Reference proteome</keyword>
<keyword evidence="2" id="KW-0732">Signal</keyword>
<dbReference type="InterPro" id="IPR020635">
    <property type="entry name" value="Tyr_kinase_cat_dom"/>
</dbReference>
<dbReference type="Pfam" id="PF07714">
    <property type="entry name" value="PK_Tyr_Ser-Thr"/>
    <property type="match status" value="1"/>
</dbReference>
<dbReference type="OrthoDB" id="1914767at2759"/>
<reference evidence="5" key="2">
    <citation type="submission" date="2025-08" db="UniProtKB">
        <authorList>
            <consortium name="RefSeq"/>
        </authorList>
    </citation>
    <scope>IDENTIFICATION</scope>
    <source>
        <tissue evidence="5">Young leaves</tissue>
    </source>
</reference>
<dbReference type="Gene3D" id="3.80.10.10">
    <property type="entry name" value="Ribonuclease Inhibitor"/>
    <property type="match status" value="1"/>
</dbReference>
<dbReference type="SUPFAM" id="SSF56112">
    <property type="entry name" value="Protein kinase-like (PK-like)"/>
    <property type="match status" value="1"/>
</dbReference>
<feature type="chain" id="PRO_5034858972" evidence="2">
    <location>
        <begin position="25"/>
        <end position="508"/>
    </location>
</feature>
<dbReference type="Gene3D" id="1.10.510.10">
    <property type="entry name" value="Transferase(Phosphotransferase) domain 1"/>
    <property type="match status" value="2"/>
</dbReference>